<dbReference type="InterPro" id="IPR050346">
    <property type="entry name" value="FMO-like"/>
</dbReference>
<evidence type="ECO:0000256" key="2">
    <source>
        <dbReference type="ARBA" id="ARBA00022630"/>
    </source>
</evidence>
<dbReference type="SUPFAM" id="SSF51905">
    <property type="entry name" value="FAD/NAD(P)-binding domain"/>
    <property type="match status" value="1"/>
</dbReference>
<dbReference type="Gene3D" id="3.50.50.60">
    <property type="entry name" value="FAD/NAD(P)-binding domain"/>
    <property type="match status" value="4"/>
</dbReference>
<dbReference type="PANTHER" id="PTHR23023">
    <property type="entry name" value="DIMETHYLANILINE MONOOXYGENASE"/>
    <property type="match status" value="1"/>
</dbReference>
<dbReference type="InterPro" id="IPR000960">
    <property type="entry name" value="Flavin_mOase"/>
</dbReference>
<comment type="caution">
    <text evidence="6">The sequence shown here is derived from an EMBL/GenBank/DDBJ whole genome shotgun (WGS) entry which is preliminary data.</text>
</comment>
<keyword evidence="7" id="KW-1185">Reference proteome</keyword>
<dbReference type="GO" id="GO:0050661">
    <property type="term" value="F:NADP binding"/>
    <property type="evidence" value="ECO:0007669"/>
    <property type="project" value="InterPro"/>
</dbReference>
<protein>
    <recommendedName>
        <fullName evidence="8">Flavin-containing monooxygenase</fullName>
    </recommendedName>
</protein>
<organism evidence="6 7">
    <name type="scientific">Dictyostelium firmibasis</name>
    <dbReference type="NCBI Taxonomy" id="79012"/>
    <lineage>
        <taxon>Eukaryota</taxon>
        <taxon>Amoebozoa</taxon>
        <taxon>Evosea</taxon>
        <taxon>Eumycetozoa</taxon>
        <taxon>Dictyostelia</taxon>
        <taxon>Dictyosteliales</taxon>
        <taxon>Dictyosteliaceae</taxon>
        <taxon>Dictyostelium</taxon>
    </lineage>
</organism>
<evidence type="ECO:0000256" key="3">
    <source>
        <dbReference type="ARBA" id="ARBA00022827"/>
    </source>
</evidence>
<name>A0AAN7U1W4_9MYCE</name>
<keyword evidence="4" id="KW-0521">NADP</keyword>
<accession>A0AAN7U1W4</accession>
<dbReference type="InterPro" id="IPR036188">
    <property type="entry name" value="FAD/NAD-bd_sf"/>
</dbReference>
<dbReference type="AlphaFoldDB" id="A0AAN7U1W4"/>
<dbReference type="EMBL" id="JAVFKY010000003">
    <property type="protein sequence ID" value="KAK5579448.1"/>
    <property type="molecule type" value="Genomic_DNA"/>
</dbReference>
<keyword evidence="5" id="KW-0560">Oxidoreductase</keyword>
<reference evidence="6 7" key="1">
    <citation type="submission" date="2023-11" db="EMBL/GenBank/DDBJ databases">
        <title>Dfirmibasis_genome.</title>
        <authorList>
            <person name="Edelbroek B."/>
            <person name="Kjellin J."/>
            <person name="Jerlstrom-Hultqvist J."/>
            <person name="Soderbom F."/>
        </authorList>
    </citation>
    <scope>NUCLEOTIDE SEQUENCE [LARGE SCALE GENOMIC DNA]</scope>
    <source>
        <strain evidence="6 7">TNS-C-14</strain>
    </source>
</reference>
<comment type="similarity">
    <text evidence="1">Belongs to the FMO family.</text>
</comment>
<dbReference type="GO" id="GO:0050660">
    <property type="term" value="F:flavin adenine dinucleotide binding"/>
    <property type="evidence" value="ECO:0007669"/>
    <property type="project" value="InterPro"/>
</dbReference>
<dbReference type="GO" id="GO:0004499">
    <property type="term" value="F:N,N-dimethylaniline monooxygenase activity"/>
    <property type="evidence" value="ECO:0007669"/>
    <property type="project" value="InterPro"/>
</dbReference>
<dbReference type="Pfam" id="PF00743">
    <property type="entry name" value="FMO-like"/>
    <property type="match status" value="1"/>
</dbReference>
<evidence type="ECO:0000256" key="1">
    <source>
        <dbReference type="ARBA" id="ARBA00009183"/>
    </source>
</evidence>
<dbReference type="PIRSF" id="PIRSF000332">
    <property type="entry name" value="FMO"/>
    <property type="match status" value="1"/>
</dbReference>
<evidence type="ECO:0000313" key="7">
    <source>
        <dbReference type="Proteomes" id="UP001344447"/>
    </source>
</evidence>
<gene>
    <name evidence="6" type="ORF">RB653_009131</name>
</gene>
<evidence type="ECO:0000256" key="4">
    <source>
        <dbReference type="ARBA" id="ARBA00022857"/>
    </source>
</evidence>
<evidence type="ECO:0000313" key="6">
    <source>
        <dbReference type="EMBL" id="KAK5579448.1"/>
    </source>
</evidence>
<keyword evidence="3" id="KW-0274">FAD</keyword>
<proteinExistence type="inferred from homology"/>
<evidence type="ECO:0008006" key="8">
    <source>
        <dbReference type="Google" id="ProtNLM"/>
    </source>
</evidence>
<keyword evidence="2" id="KW-0285">Flavoprotein</keyword>
<dbReference type="InterPro" id="IPR020946">
    <property type="entry name" value="Flavin_mOase-like"/>
</dbReference>
<evidence type="ECO:0000256" key="5">
    <source>
        <dbReference type="ARBA" id="ARBA00023002"/>
    </source>
</evidence>
<dbReference type="PRINTS" id="PR00370">
    <property type="entry name" value="FMOXYGENASE"/>
</dbReference>
<dbReference type="Proteomes" id="UP001344447">
    <property type="component" value="Unassembled WGS sequence"/>
</dbReference>
<sequence length="566" mass="64814">MTFNNINNYNNYNSSYKSDSDNNSSNGNNKTVAIIGFGPAGICSTKSCIENGLIPTAFEMSSDLGGVWSKSNGKVWDNLTTNVTRYTMSFSDFLNEEPNDEPYNNGEKDIYPHHSSIYNYLNKYTNHFNLIKHVKFNSKVIKVEKVYFTNDNFKLKVTWKSSRNGEYKDDNIGSSIKSEIFDFLIVCTGVFLEAQECDLYENELKNFKGKIIHSKDYKNNNNLIGKRIVVLGSSISGCEISSEVSKVTSKCFHVGHEINYVYNKHLPDKNNRLAPLDCVIYQRKDAYERQDLPRDEFLKIKNKLNKKFCPKQDIDEYPNSKIAISPESKTLGFVISSEYVNQVENGSISVFCGNQYTISSSSGKSVTFSNFIGENHTVDNIDEIIICNGYKTDLSFFEKSILDTLDYKPSDTKRPILLYRNTFAKDLKNIGFASFFRGLFFCEMELMTRWMCLVFSGKHPYPNKYQYKNGIKDRNFKINFENVPQFLIAGSTTHCDFVALEIGVLPDFEKLKKTDPKLYDLLWNGYFTPATYRLVGPGSNPKLAKEIIEKVNNNFNNYVNKINKNC</sequence>